<keyword evidence="4 6" id="KW-1133">Transmembrane helix</keyword>
<evidence type="ECO:0000256" key="2">
    <source>
        <dbReference type="ARBA" id="ARBA00022475"/>
    </source>
</evidence>
<dbReference type="EMBL" id="BGZJ01000001">
    <property type="protein sequence ID" value="GBO92648.1"/>
    <property type="molecule type" value="Genomic_DNA"/>
</dbReference>
<keyword evidence="2" id="KW-1003">Cell membrane</keyword>
<dbReference type="Proteomes" id="UP000266091">
    <property type="component" value="Unassembled WGS sequence"/>
</dbReference>
<dbReference type="GO" id="GO:0005886">
    <property type="term" value="C:plasma membrane"/>
    <property type="evidence" value="ECO:0007669"/>
    <property type="project" value="UniProtKB-SubCell"/>
</dbReference>
<sequence>MIPNVHLPSFVRAPEFLHATTPLGFFSATCMIWWCFAGFEACVAMGEEIKYPHINVPRAMFLAPFVVFAVNALFQWYLVGITPPDQIASLADAEAPFAQAMKAAGILGFPLALLAAGIAFGGDFSTLTPRSRRLPAISSRWRVTAPCRRSSRSRVRNIRRRMSR</sequence>
<dbReference type="Gene3D" id="1.20.1740.10">
    <property type="entry name" value="Amino acid/polyamine transporter I"/>
    <property type="match status" value="1"/>
</dbReference>
<evidence type="ECO:0000256" key="4">
    <source>
        <dbReference type="ARBA" id="ARBA00022989"/>
    </source>
</evidence>
<dbReference type="PANTHER" id="PTHR42770">
    <property type="entry name" value="AMINO ACID TRANSPORTER-RELATED"/>
    <property type="match status" value="1"/>
</dbReference>
<feature type="transmembrane region" description="Helical" evidence="6">
    <location>
        <begin position="99"/>
        <end position="122"/>
    </location>
</feature>
<feature type="transmembrane region" description="Helical" evidence="6">
    <location>
        <begin position="59"/>
        <end position="79"/>
    </location>
</feature>
<evidence type="ECO:0000313" key="8">
    <source>
        <dbReference type="Proteomes" id="UP000266091"/>
    </source>
</evidence>
<dbReference type="GO" id="GO:0022857">
    <property type="term" value="F:transmembrane transporter activity"/>
    <property type="evidence" value="ECO:0007669"/>
    <property type="project" value="InterPro"/>
</dbReference>
<accession>A0A388S8J7</accession>
<evidence type="ECO:0008006" key="9">
    <source>
        <dbReference type="Google" id="ProtNLM"/>
    </source>
</evidence>
<evidence type="ECO:0000256" key="3">
    <source>
        <dbReference type="ARBA" id="ARBA00022692"/>
    </source>
</evidence>
<dbReference type="AlphaFoldDB" id="A0A388S8J7"/>
<comment type="caution">
    <text evidence="7">The sequence shown here is derived from an EMBL/GenBank/DDBJ whole genome shotgun (WGS) entry which is preliminary data.</text>
</comment>
<feature type="transmembrane region" description="Helical" evidence="6">
    <location>
        <begin position="16"/>
        <end position="39"/>
    </location>
</feature>
<protein>
    <recommendedName>
        <fullName evidence="9">Amino acid permease/ SLC12A domain-containing protein</fullName>
    </recommendedName>
</protein>
<keyword evidence="5 6" id="KW-0472">Membrane</keyword>
<keyword evidence="3 6" id="KW-0812">Transmembrane</keyword>
<gene>
    <name evidence="7" type="ORF">MESMUL_00020</name>
</gene>
<evidence type="ECO:0000313" key="7">
    <source>
        <dbReference type="EMBL" id="GBO92648.1"/>
    </source>
</evidence>
<reference evidence="7 8" key="1">
    <citation type="journal article" date="2018" name="Int. J. Syst. Evol. Microbiol.">
        <title>Mesosutterella multiformis gen. nov., sp. nov., a member of the family Sutterellaceae and Sutterella megalosphaeroides sp. nov., isolated from human faeces.</title>
        <authorList>
            <person name="Sakamoto M."/>
            <person name="Ikeyama N."/>
            <person name="Kunihiro T."/>
            <person name="Iino T."/>
            <person name="Yuki M."/>
            <person name="Ohkuma M."/>
        </authorList>
    </citation>
    <scope>NUCLEOTIDE SEQUENCE [LARGE SCALE GENOMIC DNA]</scope>
    <source>
        <strain evidence="7 8">4NBBH2</strain>
    </source>
</reference>
<dbReference type="InterPro" id="IPR002293">
    <property type="entry name" value="AA/rel_permease1"/>
</dbReference>
<proteinExistence type="predicted"/>
<keyword evidence="8" id="KW-1185">Reference proteome</keyword>
<organism evidence="7 8">
    <name type="scientific">Mesosutterella multiformis</name>
    <dbReference type="NCBI Taxonomy" id="2259133"/>
    <lineage>
        <taxon>Bacteria</taxon>
        <taxon>Pseudomonadati</taxon>
        <taxon>Pseudomonadota</taxon>
        <taxon>Betaproteobacteria</taxon>
        <taxon>Burkholderiales</taxon>
        <taxon>Sutterellaceae</taxon>
        <taxon>Mesosutterella</taxon>
    </lineage>
</organism>
<dbReference type="RefSeq" id="WP_269148208.1">
    <property type="nucleotide sequence ID" value="NZ_BGZJ01000001.1"/>
</dbReference>
<dbReference type="Pfam" id="PF13520">
    <property type="entry name" value="AA_permease_2"/>
    <property type="match status" value="1"/>
</dbReference>
<evidence type="ECO:0000256" key="5">
    <source>
        <dbReference type="ARBA" id="ARBA00023136"/>
    </source>
</evidence>
<dbReference type="InterPro" id="IPR050367">
    <property type="entry name" value="APC_superfamily"/>
</dbReference>
<evidence type="ECO:0000256" key="1">
    <source>
        <dbReference type="ARBA" id="ARBA00004651"/>
    </source>
</evidence>
<comment type="subcellular location">
    <subcellularLocation>
        <location evidence="1">Cell membrane</location>
        <topology evidence="1">Multi-pass membrane protein</topology>
    </subcellularLocation>
</comment>
<evidence type="ECO:0000256" key="6">
    <source>
        <dbReference type="SAM" id="Phobius"/>
    </source>
</evidence>
<dbReference type="PANTHER" id="PTHR42770:SF7">
    <property type="entry name" value="MEMBRANE PROTEIN"/>
    <property type="match status" value="1"/>
</dbReference>
<name>A0A388S8J7_9BURK</name>